<evidence type="ECO:0000313" key="1">
    <source>
        <dbReference type="EMBL" id="MBW0466305.1"/>
    </source>
</evidence>
<gene>
    <name evidence="1" type="ORF">O181_006020</name>
</gene>
<comment type="caution">
    <text evidence="1">The sequence shown here is derived from an EMBL/GenBank/DDBJ whole genome shotgun (WGS) entry which is preliminary data.</text>
</comment>
<name>A0A9Q3BK47_9BASI</name>
<sequence>MTDTHTPTFLLTIPFLRRGRSKGILNDPFIAKTRKADDTNAILDQEYDPHHLRMAITQAINTITPEMKLKVDSSNFSDWEDDMAMLLDNFLDNPEYLMTTTECTTYGEKLCHSILTHSVSDTIHKSIIHIFPCSAIYEHLK</sequence>
<reference evidence="1" key="1">
    <citation type="submission" date="2021-03" db="EMBL/GenBank/DDBJ databases">
        <title>Draft genome sequence of rust myrtle Austropuccinia psidii MF-1, a brazilian biotype.</title>
        <authorList>
            <person name="Quecine M.C."/>
            <person name="Pachon D.M.R."/>
            <person name="Bonatelli M.L."/>
            <person name="Correr F.H."/>
            <person name="Franceschini L.M."/>
            <person name="Leite T.F."/>
            <person name="Margarido G.R.A."/>
            <person name="Almeida C.A."/>
            <person name="Ferrarezi J.A."/>
            <person name="Labate C.A."/>
        </authorList>
    </citation>
    <scope>NUCLEOTIDE SEQUENCE</scope>
    <source>
        <strain evidence="1">MF-1</strain>
    </source>
</reference>
<dbReference type="EMBL" id="AVOT02001263">
    <property type="protein sequence ID" value="MBW0466305.1"/>
    <property type="molecule type" value="Genomic_DNA"/>
</dbReference>
<protein>
    <submittedName>
        <fullName evidence="1">Uncharacterized protein</fullName>
    </submittedName>
</protein>
<evidence type="ECO:0000313" key="2">
    <source>
        <dbReference type="Proteomes" id="UP000765509"/>
    </source>
</evidence>
<dbReference type="OrthoDB" id="2519157at2759"/>
<organism evidence="1 2">
    <name type="scientific">Austropuccinia psidii MF-1</name>
    <dbReference type="NCBI Taxonomy" id="1389203"/>
    <lineage>
        <taxon>Eukaryota</taxon>
        <taxon>Fungi</taxon>
        <taxon>Dikarya</taxon>
        <taxon>Basidiomycota</taxon>
        <taxon>Pucciniomycotina</taxon>
        <taxon>Pucciniomycetes</taxon>
        <taxon>Pucciniales</taxon>
        <taxon>Sphaerophragmiaceae</taxon>
        <taxon>Austropuccinia</taxon>
    </lineage>
</organism>
<proteinExistence type="predicted"/>
<keyword evidence="2" id="KW-1185">Reference proteome</keyword>
<accession>A0A9Q3BK47</accession>
<dbReference type="AlphaFoldDB" id="A0A9Q3BK47"/>
<dbReference type="Proteomes" id="UP000765509">
    <property type="component" value="Unassembled WGS sequence"/>
</dbReference>